<dbReference type="PRINTS" id="PR01023">
    <property type="entry name" value="NAFLGMOTY"/>
</dbReference>
<evidence type="ECO:0000256" key="2">
    <source>
        <dbReference type="ARBA" id="ARBA00022729"/>
    </source>
</evidence>
<proteinExistence type="inferred from homology"/>
<dbReference type="GO" id="GO:0051301">
    <property type="term" value="P:cell division"/>
    <property type="evidence" value="ECO:0007669"/>
    <property type="project" value="UniProtKB-UniRule"/>
</dbReference>
<gene>
    <name evidence="8 12" type="primary">pal</name>
    <name evidence="12" type="ORF">GQF03_07160</name>
</gene>
<evidence type="ECO:0000313" key="13">
    <source>
        <dbReference type="Proteomes" id="UP000445696"/>
    </source>
</evidence>
<comment type="function">
    <text evidence="8">Part of the Tol-Pal system, which plays a role in outer membrane invagination during cell division and is important for maintaining outer membrane integrity.</text>
</comment>
<evidence type="ECO:0000256" key="10">
    <source>
        <dbReference type="SAM" id="SignalP"/>
    </source>
</evidence>
<dbReference type="NCBIfam" id="TIGR02802">
    <property type="entry name" value="Pal_lipo"/>
    <property type="match status" value="1"/>
</dbReference>
<comment type="similarity">
    <text evidence="8">Belongs to the Pal lipoprotein family.</text>
</comment>
<name>A0A845MGC0_9PROT</name>
<reference evidence="12 13" key="1">
    <citation type="journal article" date="2014" name="Int. J. Syst. Evol. Microbiol.">
        <title>Sneathiella chungangensis sp. nov., isolated from a marine sand, and emended description of the genus Sneathiella.</title>
        <authorList>
            <person name="Siamphan C."/>
            <person name="Kim H."/>
            <person name="Lee J.S."/>
            <person name="Kim W."/>
        </authorList>
    </citation>
    <scope>NUCLEOTIDE SEQUENCE [LARGE SCALE GENOMIC DNA]</scope>
    <source>
        <strain evidence="12 13">KCTC 32476</strain>
    </source>
</reference>
<comment type="subunit">
    <text evidence="8">The Tol-Pal system is composed of five core proteins: the inner membrane proteins TolA, TolQ and TolR, the periplasmic protein TolB and the outer membrane protein Pal. They form a network linking the inner and outer membranes and the peptidoglycan layer.</text>
</comment>
<dbReference type="GO" id="GO:0009279">
    <property type="term" value="C:cell outer membrane"/>
    <property type="evidence" value="ECO:0007669"/>
    <property type="project" value="UniProtKB-SubCell"/>
</dbReference>
<dbReference type="PRINTS" id="PR01021">
    <property type="entry name" value="OMPADOMAIN"/>
</dbReference>
<dbReference type="Proteomes" id="UP000445696">
    <property type="component" value="Unassembled WGS sequence"/>
</dbReference>
<dbReference type="OrthoDB" id="9809164at2"/>
<keyword evidence="1 8" id="KW-0132">Cell division</keyword>
<dbReference type="AlphaFoldDB" id="A0A845MGC0"/>
<evidence type="ECO:0000256" key="3">
    <source>
        <dbReference type="ARBA" id="ARBA00023136"/>
    </source>
</evidence>
<dbReference type="PANTHER" id="PTHR30329">
    <property type="entry name" value="STATOR ELEMENT OF FLAGELLAR MOTOR COMPLEX"/>
    <property type="match status" value="1"/>
</dbReference>
<dbReference type="InterPro" id="IPR006664">
    <property type="entry name" value="OMP_bac"/>
</dbReference>
<feature type="compositionally biased region" description="Low complexity" evidence="9">
    <location>
        <begin position="38"/>
        <end position="56"/>
    </location>
</feature>
<keyword evidence="2 8" id="KW-0732">Signal</keyword>
<feature type="chain" id="PRO_5032885960" description="Peptidoglycan-associated lipoprotein" evidence="10">
    <location>
        <begin position="21"/>
        <end position="178"/>
    </location>
</feature>
<dbReference type="PROSITE" id="PS51257">
    <property type="entry name" value="PROKAR_LIPOPROTEIN"/>
    <property type="match status" value="1"/>
</dbReference>
<protein>
    <recommendedName>
        <fullName evidence="8">Peptidoglycan-associated lipoprotein</fullName>
        <shortName evidence="8">PAL</shortName>
    </recommendedName>
</protein>
<comment type="caution">
    <text evidence="12">The sequence shown here is derived from an EMBL/GenBank/DDBJ whole genome shotgun (WGS) entry which is preliminary data.</text>
</comment>
<accession>A0A845MGC0</accession>
<keyword evidence="13" id="KW-1185">Reference proteome</keyword>
<keyword evidence="5 8" id="KW-0998">Cell outer membrane</keyword>
<evidence type="ECO:0000259" key="11">
    <source>
        <dbReference type="PROSITE" id="PS51123"/>
    </source>
</evidence>
<keyword evidence="6 8" id="KW-0449">Lipoprotein</keyword>
<dbReference type="InterPro" id="IPR036737">
    <property type="entry name" value="OmpA-like_sf"/>
</dbReference>
<dbReference type="Pfam" id="PF00691">
    <property type="entry name" value="OmpA"/>
    <property type="match status" value="1"/>
</dbReference>
<feature type="signal peptide" evidence="10">
    <location>
        <begin position="1"/>
        <end position="20"/>
    </location>
</feature>
<feature type="domain" description="OmpA-like" evidence="11">
    <location>
        <begin position="64"/>
        <end position="178"/>
    </location>
</feature>
<feature type="region of interest" description="Disordered" evidence="9">
    <location>
        <begin position="26"/>
        <end position="56"/>
    </location>
</feature>
<evidence type="ECO:0000256" key="9">
    <source>
        <dbReference type="SAM" id="MobiDB-lite"/>
    </source>
</evidence>
<evidence type="ECO:0000256" key="1">
    <source>
        <dbReference type="ARBA" id="ARBA00022618"/>
    </source>
</evidence>
<dbReference type="RefSeq" id="WP_161338546.1">
    <property type="nucleotide sequence ID" value="NZ_JBHSDG010000005.1"/>
</dbReference>
<dbReference type="CDD" id="cd07185">
    <property type="entry name" value="OmpA_C-like"/>
    <property type="match status" value="1"/>
</dbReference>
<comment type="subcellular location">
    <subcellularLocation>
        <location evidence="8">Cell outer membrane</location>
        <topology evidence="8">Lipid-anchor</topology>
    </subcellularLocation>
</comment>
<dbReference type="PROSITE" id="PS51123">
    <property type="entry name" value="OMPA_2"/>
    <property type="match status" value="1"/>
</dbReference>
<dbReference type="InterPro" id="IPR006665">
    <property type="entry name" value="OmpA-like"/>
</dbReference>
<evidence type="ECO:0000256" key="6">
    <source>
        <dbReference type="ARBA" id="ARBA00023288"/>
    </source>
</evidence>
<keyword evidence="4 8" id="KW-0564">Palmitate</keyword>
<keyword evidence="7 8" id="KW-0131">Cell cycle</keyword>
<evidence type="ECO:0000256" key="7">
    <source>
        <dbReference type="ARBA" id="ARBA00023306"/>
    </source>
</evidence>
<dbReference type="InterPro" id="IPR014169">
    <property type="entry name" value="Pal_lipo_C"/>
</dbReference>
<evidence type="ECO:0000256" key="8">
    <source>
        <dbReference type="HAMAP-Rule" id="MF_02204"/>
    </source>
</evidence>
<sequence length="178" mass="18986">MRLNLGLKTLSIFTALLLVAACETAPTETGDSSGGGATTQTSGSGSTTTVVTETKTTTVQPGSQEDLVLNVGDRVFFGFDKYDLSDEAQATLQRQAAWLKANPTVTLLIEGNCDERGTREYNLALGERRATAVKNYLVTLGVSADRLSTISYGKERPVALGHNEAAWAQNRRSVSVVN</sequence>
<dbReference type="HAMAP" id="MF_02204">
    <property type="entry name" value="Pal"/>
    <property type="match status" value="1"/>
</dbReference>
<evidence type="ECO:0000256" key="5">
    <source>
        <dbReference type="ARBA" id="ARBA00023237"/>
    </source>
</evidence>
<evidence type="ECO:0000313" key="12">
    <source>
        <dbReference type="EMBL" id="MZR22104.1"/>
    </source>
</evidence>
<organism evidence="12 13">
    <name type="scientific">Sneathiella chungangensis</name>
    <dbReference type="NCBI Taxonomy" id="1418234"/>
    <lineage>
        <taxon>Bacteria</taxon>
        <taxon>Pseudomonadati</taxon>
        <taxon>Pseudomonadota</taxon>
        <taxon>Alphaproteobacteria</taxon>
        <taxon>Sneathiellales</taxon>
        <taxon>Sneathiellaceae</taxon>
        <taxon>Sneathiella</taxon>
    </lineage>
</organism>
<dbReference type="InterPro" id="IPR039001">
    <property type="entry name" value="Pal"/>
</dbReference>
<keyword evidence="3 8" id="KW-0472">Membrane</keyword>
<dbReference type="Gene3D" id="3.30.1330.60">
    <property type="entry name" value="OmpA-like domain"/>
    <property type="match status" value="1"/>
</dbReference>
<dbReference type="InterPro" id="IPR050330">
    <property type="entry name" value="Bact_OuterMem_StrucFunc"/>
</dbReference>
<dbReference type="EMBL" id="WTVA01000003">
    <property type="protein sequence ID" value="MZR22104.1"/>
    <property type="molecule type" value="Genomic_DNA"/>
</dbReference>
<dbReference type="SUPFAM" id="SSF103088">
    <property type="entry name" value="OmpA-like"/>
    <property type="match status" value="1"/>
</dbReference>
<dbReference type="PANTHER" id="PTHR30329:SF21">
    <property type="entry name" value="LIPOPROTEIN YIAD-RELATED"/>
    <property type="match status" value="1"/>
</dbReference>
<evidence type="ECO:0000256" key="4">
    <source>
        <dbReference type="ARBA" id="ARBA00023139"/>
    </source>
</evidence>